<dbReference type="SMART" id="SM00220">
    <property type="entry name" value="S_TKc"/>
    <property type="match status" value="1"/>
</dbReference>
<evidence type="ECO:0000259" key="13">
    <source>
        <dbReference type="PROSITE" id="PS50011"/>
    </source>
</evidence>
<comment type="caution">
    <text evidence="14">The sequence shown here is derived from an EMBL/GenBank/DDBJ whole genome shotgun (WGS) entry which is preliminary data.</text>
</comment>
<evidence type="ECO:0000256" key="3">
    <source>
        <dbReference type="ARBA" id="ARBA00022527"/>
    </source>
</evidence>
<dbReference type="GO" id="GO:0004674">
    <property type="term" value="F:protein serine/threonine kinase activity"/>
    <property type="evidence" value="ECO:0007669"/>
    <property type="project" value="UniProtKB-KW"/>
</dbReference>
<dbReference type="Gene3D" id="3.30.200.20">
    <property type="entry name" value="Phosphorylase Kinase, domain 1"/>
    <property type="match status" value="1"/>
</dbReference>
<dbReference type="PROSITE" id="PS50011">
    <property type="entry name" value="PROTEIN_KINASE_DOM"/>
    <property type="match status" value="1"/>
</dbReference>
<keyword evidence="4" id="KW-0808">Transferase</keyword>
<reference evidence="14" key="1">
    <citation type="submission" date="2018-11" db="EMBL/GenBank/DDBJ databases">
        <authorList>
            <consortium name="Pathogen Informatics"/>
        </authorList>
    </citation>
    <scope>NUCLEOTIDE SEQUENCE</scope>
</reference>
<evidence type="ECO:0000256" key="2">
    <source>
        <dbReference type="ARBA" id="ARBA00012513"/>
    </source>
</evidence>
<dbReference type="FunFam" id="3.30.200.20:FF:000097">
    <property type="entry name" value="Probable serine/threonine-protein kinase nek1"/>
    <property type="match status" value="1"/>
</dbReference>
<proteinExistence type="inferred from homology"/>
<evidence type="ECO:0000256" key="6">
    <source>
        <dbReference type="ARBA" id="ARBA00022777"/>
    </source>
</evidence>
<feature type="domain" description="Protein kinase" evidence="13">
    <location>
        <begin position="29"/>
        <end position="283"/>
    </location>
</feature>
<gene>
    <name evidence="14" type="ORF">PXEA_LOCUS1983</name>
</gene>
<evidence type="ECO:0000256" key="4">
    <source>
        <dbReference type="ARBA" id="ARBA00022679"/>
    </source>
</evidence>
<dbReference type="PANTHER" id="PTHR44899">
    <property type="entry name" value="CAMK FAMILY PROTEIN KINASE"/>
    <property type="match status" value="1"/>
</dbReference>
<dbReference type="InterPro" id="IPR000719">
    <property type="entry name" value="Prot_kinase_dom"/>
</dbReference>
<evidence type="ECO:0000256" key="5">
    <source>
        <dbReference type="ARBA" id="ARBA00022741"/>
    </source>
</evidence>
<evidence type="ECO:0000256" key="7">
    <source>
        <dbReference type="ARBA" id="ARBA00022840"/>
    </source>
</evidence>
<evidence type="ECO:0000313" key="15">
    <source>
        <dbReference type="Proteomes" id="UP000784294"/>
    </source>
</evidence>
<dbReference type="SUPFAM" id="SSF56112">
    <property type="entry name" value="Protein kinase-like (PK-like)"/>
    <property type="match status" value="1"/>
</dbReference>
<keyword evidence="3 11" id="KW-0723">Serine/threonine-protein kinase</keyword>
<dbReference type="OrthoDB" id="248923at2759"/>
<dbReference type="InterPro" id="IPR008271">
    <property type="entry name" value="Ser/Thr_kinase_AS"/>
</dbReference>
<sequence>MKHSYLESLNLRNFRVMKNNDAFFELNNYAFIKAIGKGSYGEVWLCQNGCDKKQYVIKKIYLQKTNEKERNAANLECKLLAQLKHPNIVQYKDSFEFKDNLYIAMSFCEGGDLYTRLRNQNGVFLDERQLVEWFVQIAIALQYMHERNVLHRDLKTQNIFLTRSKIIKVGDLGIARVLESSHSMATTMIGTPYYMSPELFANKPYNHKSDIWALGCVVYEMATLKHAFNAKSFNSLSYKILSGKIPEMPKEYSLDLINLIRAMLNLKPEKRPSARRILSDAFIRSHIVLFLELTKDKSKSANPKTCMDSSASSSLYADGGDTSSSTPLAQEKLLPIYDPKESYLDKERKKTEFEFLSPVDSILVRAVRLERSNEPIEGDSGGNKSNRSIFKCEENSKAEIDNYNLLNLDARQRRRERRRVVNSSGKKNEHICSYAIKEKIVAFSDSRCILFLPLAVRKSLMM</sequence>
<dbReference type="FunFam" id="1.10.510.10:FF:000219">
    <property type="entry name" value="Putative serine/threonine-protein kinase Nek4"/>
    <property type="match status" value="1"/>
</dbReference>
<evidence type="ECO:0000256" key="11">
    <source>
        <dbReference type="RuleBase" id="RU000304"/>
    </source>
</evidence>
<keyword evidence="5 10" id="KW-0547">Nucleotide-binding</keyword>
<comment type="catalytic activity">
    <reaction evidence="8">
        <text>L-threonyl-[protein] + ATP = O-phospho-L-threonyl-[protein] + ADP + H(+)</text>
        <dbReference type="Rhea" id="RHEA:46608"/>
        <dbReference type="Rhea" id="RHEA-COMP:11060"/>
        <dbReference type="Rhea" id="RHEA-COMP:11605"/>
        <dbReference type="ChEBI" id="CHEBI:15378"/>
        <dbReference type="ChEBI" id="CHEBI:30013"/>
        <dbReference type="ChEBI" id="CHEBI:30616"/>
        <dbReference type="ChEBI" id="CHEBI:61977"/>
        <dbReference type="ChEBI" id="CHEBI:456216"/>
        <dbReference type="EC" id="2.7.11.1"/>
    </reaction>
</comment>
<keyword evidence="15" id="KW-1185">Reference proteome</keyword>
<evidence type="ECO:0000313" key="14">
    <source>
        <dbReference type="EMBL" id="VEL08543.1"/>
    </source>
</evidence>
<dbReference type="Pfam" id="PF00069">
    <property type="entry name" value="Pkinase"/>
    <property type="match status" value="1"/>
</dbReference>
<evidence type="ECO:0000256" key="1">
    <source>
        <dbReference type="ARBA" id="ARBA00010886"/>
    </source>
</evidence>
<dbReference type="PROSITE" id="PS00108">
    <property type="entry name" value="PROTEIN_KINASE_ST"/>
    <property type="match status" value="1"/>
</dbReference>
<dbReference type="InterPro" id="IPR011009">
    <property type="entry name" value="Kinase-like_dom_sf"/>
</dbReference>
<keyword evidence="7 10" id="KW-0067">ATP-binding</keyword>
<dbReference type="InterPro" id="IPR017441">
    <property type="entry name" value="Protein_kinase_ATP_BS"/>
</dbReference>
<dbReference type="GO" id="GO:0005524">
    <property type="term" value="F:ATP binding"/>
    <property type="evidence" value="ECO:0007669"/>
    <property type="project" value="UniProtKB-UniRule"/>
</dbReference>
<organism evidence="14 15">
    <name type="scientific">Protopolystoma xenopodis</name>
    <dbReference type="NCBI Taxonomy" id="117903"/>
    <lineage>
        <taxon>Eukaryota</taxon>
        <taxon>Metazoa</taxon>
        <taxon>Spiralia</taxon>
        <taxon>Lophotrochozoa</taxon>
        <taxon>Platyhelminthes</taxon>
        <taxon>Monogenea</taxon>
        <taxon>Polyopisthocotylea</taxon>
        <taxon>Polystomatidea</taxon>
        <taxon>Polystomatidae</taxon>
        <taxon>Protopolystoma</taxon>
    </lineage>
</organism>
<evidence type="ECO:0000256" key="9">
    <source>
        <dbReference type="ARBA" id="ARBA00048679"/>
    </source>
</evidence>
<accession>A0A3S5A6U8</accession>
<feature type="region of interest" description="Disordered" evidence="12">
    <location>
        <begin position="299"/>
        <end position="330"/>
    </location>
</feature>
<feature type="compositionally biased region" description="Polar residues" evidence="12">
    <location>
        <begin position="300"/>
        <end position="328"/>
    </location>
</feature>
<dbReference type="Gene3D" id="1.10.510.10">
    <property type="entry name" value="Transferase(Phosphotransferase) domain 1"/>
    <property type="match status" value="1"/>
</dbReference>
<comment type="catalytic activity">
    <reaction evidence="9">
        <text>L-seryl-[protein] + ATP = O-phospho-L-seryl-[protein] + ADP + H(+)</text>
        <dbReference type="Rhea" id="RHEA:17989"/>
        <dbReference type="Rhea" id="RHEA-COMP:9863"/>
        <dbReference type="Rhea" id="RHEA-COMP:11604"/>
        <dbReference type="ChEBI" id="CHEBI:15378"/>
        <dbReference type="ChEBI" id="CHEBI:29999"/>
        <dbReference type="ChEBI" id="CHEBI:30616"/>
        <dbReference type="ChEBI" id="CHEBI:83421"/>
        <dbReference type="ChEBI" id="CHEBI:456216"/>
        <dbReference type="EC" id="2.7.11.1"/>
    </reaction>
</comment>
<protein>
    <recommendedName>
        <fullName evidence="2">non-specific serine/threonine protein kinase</fullName>
        <ecNumber evidence="2">2.7.11.1</ecNumber>
    </recommendedName>
</protein>
<name>A0A3S5A6U8_9PLAT</name>
<dbReference type="PROSITE" id="PS00107">
    <property type="entry name" value="PROTEIN_KINASE_ATP"/>
    <property type="match status" value="1"/>
</dbReference>
<keyword evidence="6" id="KW-0418">Kinase</keyword>
<dbReference type="AlphaFoldDB" id="A0A3S5A6U8"/>
<dbReference type="Proteomes" id="UP000784294">
    <property type="component" value="Unassembled WGS sequence"/>
</dbReference>
<dbReference type="EC" id="2.7.11.1" evidence="2"/>
<comment type="similarity">
    <text evidence="1">Belongs to the protein kinase superfamily. NEK Ser/Thr protein kinase family. NIMA subfamily.</text>
</comment>
<feature type="binding site" evidence="10">
    <location>
        <position position="59"/>
    </location>
    <ligand>
        <name>ATP</name>
        <dbReference type="ChEBI" id="CHEBI:30616"/>
    </ligand>
</feature>
<dbReference type="EMBL" id="CAAALY010004232">
    <property type="protein sequence ID" value="VEL08543.1"/>
    <property type="molecule type" value="Genomic_DNA"/>
</dbReference>
<evidence type="ECO:0000256" key="12">
    <source>
        <dbReference type="SAM" id="MobiDB-lite"/>
    </source>
</evidence>
<evidence type="ECO:0000256" key="8">
    <source>
        <dbReference type="ARBA" id="ARBA00047899"/>
    </source>
</evidence>
<evidence type="ECO:0000256" key="10">
    <source>
        <dbReference type="PROSITE-ProRule" id="PRU10141"/>
    </source>
</evidence>
<dbReference type="PANTHER" id="PTHR44899:SF7">
    <property type="entry name" value="NIMA-RELATED KINASE"/>
    <property type="match status" value="1"/>
</dbReference>
<dbReference type="InterPro" id="IPR051131">
    <property type="entry name" value="NEK_Ser/Thr_kinase_NIMA"/>
</dbReference>